<dbReference type="Proteomes" id="UP000217790">
    <property type="component" value="Unassembled WGS sequence"/>
</dbReference>
<feature type="non-terminal residue" evidence="1">
    <location>
        <position position="222"/>
    </location>
</feature>
<keyword evidence="2" id="KW-1185">Reference proteome</keyword>
<name>A0A2H3DUA7_ARMGA</name>
<dbReference type="EMBL" id="KZ293663">
    <property type="protein sequence ID" value="PBK91036.1"/>
    <property type="molecule type" value="Genomic_DNA"/>
</dbReference>
<protein>
    <submittedName>
        <fullName evidence="1">Uncharacterized protein</fullName>
    </submittedName>
</protein>
<feature type="non-terminal residue" evidence="1">
    <location>
        <position position="1"/>
    </location>
</feature>
<dbReference type="AlphaFoldDB" id="A0A2H3DUA7"/>
<gene>
    <name evidence="1" type="ORF">ARMGADRAFT_908802</name>
</gene>
<reference evidence="2" key="1">
    <citation type="journal article" date="2017" name="Nat. Ecol. Evol.">
        <title>Genome expansion and lineage-specific genetic innovations in the forest pathogenic fungi Armillaria.</title>
        <authorList>
            <person name="Sipos G."/>
            <person name="Prasanna A.N."/>
            <person name="Walter M.C."/>
            <person name="O'Connor E."/>
            <person name="Balint B."/>
            <person name="Krizsan K."/>
            <person name="Kiss B."/>
            <person name="Hess J."/>
            <person name="Varga T."/>
            <person name="Slot J."/>
            <person name="Riley R."/>
            <person name="Boka B."/>
            <person name="Rigling D."/>
            <person name="Barry K."/>
            <person name="Lee J."/>
            <person name="Mihaltcheva S."/>
            <person name="LaButti K."/>
            <person name="Lipzen A."/>
            <person name="Waldron R."/>
            <person name="Moloney N.M."/>
            <person name="Sperisen C."/>
            <person name="Kredics L."/>
            <person name="Vagvoelgyi C."/>
            <person name="Patrignani A."/>
            <person name="Fitzpatrick D."/>
            <person name="Nagy I."/>
            <person name="Doyle S."/>
            <person name="Anderson J.B."/>
            <person name="Grigoriev I.V."/>
            <person name="Gueldener U."/>
            <person name="Muensterkoetter M."/>
            <person name="Nagy L.G."/>
        </authorList>
    </citation>
    <scope>NUCLEOTIDE SEQUENCE [LARGE SCALE GENOMIC DNA]</scope>
    <source>
        <strain evidence="2">Ar21-2</strain>
    </source>
</reference>
<organism evidence="1 2">
    <name type="scientific">Armillaria gallica</name>
    <name type="common">Bulbous honey fungus</name>
    <name type="synonym">Armillaria bulbosa</name>
    <dbReference type="NCBI Taxonomy" id="47427"/>
    <lineage>
        <taxon>Eukaryota</taxon>
        <taxon>Fungi</taxon>
        <taxon>Dikarya</taxon>
        <taxon>Basidiomycota</taxon>
        <taxon>Agaricomycotina</taxon>
        <taxon>Agaricomycetes</taxon>
        <taxon>Agaricomycetidae</taxon>
        <taxon>Agaricales</taxon>
        <taxon>Marasmiineae</taxon>
        <taxon>Physalacriaceae</taxon>
        <taxon>Armillaria</taxon>
    </lineage>
</organism>
<evidence type="ECO:0000313" key="2">
    <source>
        <dbReference type="Proteomes" id="UP000217790"/>
    </source>
</evidence>
<proteinExistence type="predicted"/>
<evidence type="ECO:0000313" key="1">
    <source>
        <dbReference type="EMBL" id="PBK91036.1"/>
    </source>
</evidence>
<accession>A0A2H3DUA7</accession>
<sequence length="222" mass="24879">NNSCAYDVAVYILYNTWRTAPQSYKDTLCDFENPWLNILVTSFTRHVNGQYTLEEVRDYFRCCLNRAFPNSFMFGMQMSAKAVMLKWCSGTVAFDSIHYTCSNGHDVVQSSKMSCVLEPGGCDTCSLQQFIEKCKARPIAQAVASCSVCASNMVESHRYMYAPPLLNVVVAFTTVLPDLNINIEVNGTAMLYCLSGIVYYGNGHFTARFIDLDGSVWFNDGI</sequence>
<dbReference type="OrthoDB" id="2629491at2759"/>
<dbReference type="InParanoid" id="A0A2H3DUA7"/>